<feature type="compositionally biased region" description="Polar residues" evidence="1">
    <location>
        <begin position="522"/>
        <end position="536"/>
    </location>
</feature>
<proteinExistence type="predicted"/>
<feature type="region of interest" description="Disordered" evidence="1">
    <location>
        <begin position="335"/>
        <end position="356"/>
    </location>
</feature>
<reference evidence="2" key="1">
    <citation type="submission" date="2022-07" db="EMBL/GenBank/DDBJ databases">
        <title>Phylogenomic reconstructions and comparative analyses of Kickxellomycotina fungi.</title>
        <authorList>
            <person name="Reynolds N.K."/>
            <person name="Stajich J.E."/>
            <person name="Barry K."/>
            <person name="Grigoriev I.V."/>
            <person name="Crous P."/>
            <person name="Smith M.E."/>
        </authorList>
    </citation>
    <scope>NUCLEOTIDE SEQUENCE</scope>
    <source>
        <strain evidence="2">NBRC 105413</strain>
    </source>
</reference>
<feature type="compositionally biased region" description="Basic and acidic residues" evidence="1">
    <location>
        <begin position="611"/>
        <end position="622"/>
    </location>
</feature>
<gene>
    <name evidence="2" type="ORF">LPJ64_005399</name>
</gene>
<evidence type="ECO:0000313" key="2">
    <source>
        <dbReference type="EMBL" id="KAJ1642786.1"/>
    </source>
</evidence>
<accession>A0A9W8CI45</accession>
<protein>
    <submittedName>
        <fullName evidence="2">Uncharacterized protein</fullName>
    </submittedName>
</protein>
<name>A0A9W8CI45_9FUNG</name>
<evidence type="ECO:0000256" key="1">
    <source>
        <dbReference type="SAM" id="MobiDB-lite"/>
    </source>
</evidence>
<dbReference type="AlphaFoldDB" id="A0A9W8CI45"/>
<feature type="region of interest" description="Disordered" evidence="1">
    <location>
        <begin position="598"/>
        <end position="639"/>
    </location>
</feature>
<feature type="region of interest" description="Disordered" evidence="1">
    <location>
        <begin position="376"/>
        <end position="400"/>
    </location>
</feature>
<dbReference type="Proteomes" id="UP001145021">
    <property type="component" value="Unassembled WGS sequence"/>
</dbReference>
<feature type="compositionally biased region" description="Polar residues" evidence="1">
    <location>
        <begin position="376"/>
        <end position="392"/>
    </location>
</feature>
<comment type="caution">
    <text evidence="2">The sequence shown here is derived from an EMBL/GenBank/DDBJ whole genome shotgun (WGS) entry which is preliminary data.</text>
</comment>
<organism evidence="2 3">
    <name type="scientific">Coemansia asiatica</name>
    <dbReference type="NCBI Taxonomy" id="1052880"/>
    <lineage>
        <taxon>Eukaryota</taxon>
        <taxon>Fungi</taxon>
        <taxon>Fungi incertae sedis</taxon>
        <taxon>Zoopagomycota</taxon>
        <taxon>Kickxellomycotina</taxon>
        <taxon>Kickxellomycetes</taxon>
        <taxon>Kickxellales</taxon>
        <taxon>Kickxellaceae</taxon>
        <taxon>Coemansia</taxon>
    </lineage>
</organism>
<sequence length="639" mass="71024">MISFEALGEIMLLESFLDQAIRHALNILSMHSQLDSLQNLEKLGNVQQEEAVDRLECALEAMHSKAAATFSIVNRLYARTGGSEPSDGLRIRSHVYRFLNACFPSILRLEQAADEDMEAWSLWTYIRPHQSPAAIVQMLLDLSTQVAHLQSDSCQQQQQQQQSVLPIISSMWYDLLAHLLAQLALSAYAFKEHTIEDVINAMDIVSPESNSRKRLYPRLWFSESSAEIASFDSEWYAIRELVESLMSAPSKTASSSLSTLASLSPADGFLEKLGGFLELSLDKLEQPVLDLYSGIRQTGHFPRGFFETPDDMVDLPSHPQLIPDNGDTVSDLFSSRRKTSAMNSLDDEANRSPSERAVQSQAYTAMAAISAARGVHSTNADSDLESVSTPGSPTEDVRSQRSRMDFIGRQSTLVVDDSNDLSLDAGMDVENTIVAESPTAFLSARHDQRLLDPIRNKQIPPPALDFNLQSATIVDSEEPEQLPPSKSAVTTPKSEKPRYVSDWIHGDIEGGGRPHRRRHDSSYTPNITHNRNSIISQPPPQTILSPRNIAAAQRKSQRLESLESLVLTPENNRVISSNVQQELLARPQITPEHQIGMSADAKTLSSSRYVVRKEQGDTEGGGRKHRKRQRENSLEPLPL</sequence>
<feature type="compositionally biased region" description="Basic and acidic residues" evidence="1">
    <location>
        <begin position="493"/>
        <end position="512"/>
    </location>
</feature>
<evidence type="ECO:0000313" key="3">
    <source>
        <dbReference type="Proteomes" id="UP001145021"/>
    </source>
</evidence>
<dbReference type="EMBL" id="JANBOH010000339">
    <property type="protein sequence ID" value="KAJ1642786.1"/>
    <property type="molecule type" value="Genomic_DNA"/>
</dbReference>
<feature type="region of interest" description="Disordered" evidence="1">
    <location>
        <begin position="475"/>
        <end position="542"/>
    </location>
</feature>
<keyword evidence="3" id="KW-1185">Reference proteome</keyword>